<dbReference type="GO" id="GO:0046373">
    <property type="term" value="P:L-arabinose metabolic process"/>
    <property type="evidence" value="ECO:0007669"/>
    <property type="project" value="InterPro"/>
</dbReference>
<dbReference type="EMBL" id="CP108253">
    <property type="protein sequence ID" value="WTU38343.1"/>
    <property type="molecule type" value="Genomic_DNA"/>
</dbReference>
<dbReference type="GO" id="GO:0046556">
    <property type="term" value="F:alpha-L-arabinofuranosidase activity"/>
    <property type="evidence" value="ECO:0007669"/>
    <property type="project" value="InterPro"/>
</dbReference>
<reference evidence="3" key="1">
    <citation type="submission" date="2022-10" db="EMBL/GenBank/DDBJ databases">
        <title>The complete genomes of actinobacterial strains from the NBC collection.</title>
        <authorList>
            <person name="Joergensen T.S."/>
            <person name="Alvarez Arevalo M."/>
            <person name="Sterndorff E.B."/>
            <person name="Faurdal D."/>
            <person name="Vuksanovic O."/>
            <person name="Mourched A.-S."/>
            <person name="Charusanti P."/>
            <person name="Shaw S."/>
            <person name="Blin K."/>
            <person name="Weber T."/>
        </authorList>
    </citation>
    <scope>NUCLEOTIDE SEQUENCE</scope>
    <source>
        <strain evidence="3">NBC_00060</strain>
    </source>
</reference>
<evidence type="ECO:0000313" key="3">
    <source>
        <dbReference type="EMBL" id="WTU38343.1"/>
    </source>
</evidence>
<sequence length="525" mass="56527">MDKQDITSARMRRVITRGIVTTTALAAVVGVAAPGVAIARPGEAVAAAAAIGTDEKQRVEAAAVVGLDATWDVLQRSDLDFIQELWRKAREGGEKYEAVRMAAEEAMLNPDAEAHVRFITGGIHEAYATDRKREQEREAAARGDRLAKSQALIAVGIPGSPDLLALSDDNFVRAVMKHEAAGPQVKAAAAAALAGDAVAWREFITNGAREAHQRDVAAELKELEEKNREEAQRRQELAARKSTAALFNLTPAEAMLSLSDDNFIRELLRQAVAANGPELYAAAQKAALSPNAADWREFIHTGAEKAYKTDAENRRKQIAEANKLRLKQIAAALAKTGVNPWFVAKANKALTGTDEQVVDFLKEDNQYRAMRQSLQPATGKPAGFFVRQSRVDAGEAFVAPVAAKGKQADREDATWVVVPSLAKKADCYSFESARDRGSFLTLKGQRVVAAAHDGSDGSAKAATWCARPGLSGSGKSFVSASQPDRWLRHFAGDVYAADKDGKNRFDGGKDFAQDASWKLANPLAP</sequence>
<keyword evidence="1" id="KW-0175">Coiled coil</keyword>
<name>A0AAU2GQL9_9ACTN</name>
<dbReference type="Pfam" id="PF03752">
    <property type="entry name" value="ALF"/>
    <property type="match status" value="1"/>
</dbReference>
<accession>A0AAU2GQL9</accession>
<dbReference type="InterPro" id="IPR005506">
    <property type="entry name" value="DUF312_ALF"/>
</dbReference>
<evidence type="ECO:0000259" key="2">
    <source>
        <dbReference type="Pfam" id="PF05270"/>
    </source>
</evidence>
<evidence type="ECO:0000256" key="1">
    <source>
        <dbReference type="SAM" id="Coils"/>
    </source>
</evidence>
<protein>
    <submittedName>
        <fullName evidence="3">AbfB domain-containing protein</fullName>
    </submittedName>
</protein>
<dbReference type="InterPro" id="IPR007934">
    <property type="entry name" value="AbfB_ABD"/>
</dbReference>
<feature type="domain" description="Alpha-L-arabinofuranosidase B arabinose-binding" evidence="2">
    <location>
        <begin position="396"/>
        <end position="518"/>
    </location>
</feature>
<feature type="coiled-coil region" evidence="1">
    <location>
        <begin position="209"/>
        <end position="241"/>
    </location>
</feature>
<dbReference type="SUPFAM" id="SSF110221">
    <property type="entry name" value="AbfB domain"/>
    <property type="match status" value="1"/>
</dbReference>
<gene>
    <name evidence="3" type="ORF">OHV25_01605</name>
</gene>
<dbReference type="Pfam" id="PF05270">
    <property type="entry name" value="AbfB"/>
    <property type="match status" value="1"/>
</dbReference>
<dbReference type="InterPro" id="IPR036195">
    <property type="entry name" value="AbfB_ABD_sf"/>
</dbReference>
<dbReference type="AlphaFoldDB" id="A0AAU2GQL9"/>
<organism evidence="3">
    <name type="scientific">Streptomyces sp. NBC_00060</name>
    <dbReference type="NCBI Taxonomy" id="2975636"/>
    <lineage>
        <taxon>Bacteria</taxon>
        <taxon>Bacillati</taxon>
        <taxon>Actinomycetota</taxon>
        <taxon>Actinomycetes</taxon>
        <taxon>Kitasatosporales</taxon>
        <taxon>Streptomycetaceae</taxon>
        <taxon>Streptomyces</taxon>
    </lineage>
</organism>
<proteinExistence type="predicted"/>
<dbReference type="Gene3D" id="2.80.10.50">
    <property type="match status" value="1"/>
</dbReference>